<dbReference type="Pfam" id="PF08238">
    <property type="entry name" value="Sel1"/>
    <property type="match status" value="3"/>
</dbReference>
<organism evidence="1 2">
    <name type="scientific">Skeletonema marinoi</name>
    <dbReference type="NCBI Taxonomy" id="267567"/>
    <lineage>
        <taxon>Eukaryota</taxon>
        <taxon>Sar</taxon>
        <taxon>Stramenopiles</taxon>
        <taxon>Ochrophyta</taxon>
        <taxon>Bacillariophyta</taxon>
        <taxon>Coscinodiscophyceae</taxon>
        <taxon>Thalassiosirophycidae</taxon>
        <taxon>Thalassiosirales</taxon>
        <taxon>Skeletonemataceae</taxon>
        <taxon>Skeletonema</taxon>
        <taxon>Skeletonema marinoi-dohrnii complex</taxon>
    </lineage>
</organism>
<dbReference type="InterPro" id="IPR052748">
    <property type="entry name" value="ISR_Activator"/>
</dbReference>
<dbReference type="SMART" id="SM00671">
    <property type="entry name" value="SEL1"/>
    <property type="match status" value="3"/>
</dbReference>
<protein>
    <submittedName>
        <fullName evidence="1">Sel1-like repeat family protein</fullName>
    </submittedName>
</protein>
<reference evidence="1" key="1">
    <citation type="submission" date="2023-06" db="EMBL/GenBank/DDBJ databases">
        <title>Survivors Of The Sea: Transcriptome response of Skeletonema marinoi to long-term dormancy.</title>
        <authorList>
            <person name="Pinder M.I.M."/>
            <person name="Kourtchenko O."/>
            <person name="Robertson E.K."/>
            <person name="Larsson T."/>
            <person name="Maumus F."/>
            <person name="Osuna-Cruz C.M."/>
            <person name="Vancaester E."/>
            <person name="Stenow R."/>
            <person name="Vandepoele K."/>
            <person name="Ploug H."/>
            <person name="Bruchert V."/>
            <person name="Godhe A."/>
            <person name="Topel M."/>
        </authorList>
    </citation>
    <scope>NUCLEOTIDE SEQUENCE</scope>
    <source>
        <strain evidence="1">R05AC</strain>
    </source>
</reference>
<comment type="caution">
    <text evidence="1">The sequence shown here is derived from an EMBL/GenBank/DDBJ whole genome shotgun (WGS) entry which is preliminary data.</text>
</comment>
<proteinExistence type="predicted"/>
<sequence length="156" mass="17070">MKRIEANDPVALCQMGGKLFHEGDYNTAFEYLSKAAGLGDFQAHFNLAVMYGVGQGVEEDEKKMIYHLEEAAIGGHPVARQKLGCIEGDRGEYARGLKHFIIAAKLGHDRSWEVVKESYAEGLVGKEDFASTLSAHQAAVDAMKSPQRQREAAEAS</sequence>
<dbReference type="AlphaFoldDB" id="A0AAD9DIZ3"/>
<gene>
    <name evidence="1" type="ORF">QTG54_002612</name>
</gene>
<dbReference type="InterPro" id="IPR006597">
    <property type="entry name" value="Sel1-like"/>
</dbReference>
<name>A0AAD9DIZ3_9STRA</name>
<dbReference type="PANTHER" id="PTHR45011">
    <property type="entry name" value="DAP3-BINDING CELL DEATH ENHANCER 1"/>
    <property type="match status" value="1"/>
</dbReference>
<evidence type="ECO:0000313" key="2">
    <source>
        <dbReference type="Proteomes" id="UP001224775"/>
    </source>
</evidence>
<evidence type="ECO:0000313" key="1">
    <source>
        <dbReference type="EMBL" id="KAK1747268.1"/>
    </source>
</evidence>
<keyword evidence="2" id="KW-1185">Reference proteome</keyword>
<dbReference type="Proteomes" id="UP001224775">
    <property type="component" value="Unassembled WGS sequence"/>
</dbReference>
<dbReference type="PANTHER" id="PTHR45011:SF1">
    <property type="entry name" value="DAP3-BINDING CELL DEATH ENHANCER 1"/>
    <property type="match status" value="1"/>
</dbReference>
<accession>A0AAD9DIZ3</accession>
<dbReference type="SUPFAM" id="SSF81901">
    <property type="entry name" value="HCP-like"/>
    <property type="match status" value="1"/>
</dbReference>
<dbReference type="Gene3D" id="1.25.40.10">
    <property type="entry name" value="Tetratricopeptide repeat domain"/>
    <property type="match status" value="1"/>
</dbReference>
<dbReference type="EMBL" id="JATAAI010000003">
    <property type="protein sequence ID" value="KAK1747268.1"/>
    <property type="molecule type" value="Genomic_DNA"/>
</dbReference>
<dbReference type="InterPro" id="IPR011990">
    <property type="entry name" value="TPR-like_helical_dom_sf"/>
</dbReference>